<accession>A0A0D2Y1Q9</accession>
<proteinExistence type="predicted"/>
<organism evidence="2 3">
    <name type="scientific">Fusarium oxysporum (strain Fo5176)</name>
    <name type="common">Fusarium vascular wilt</name>
    <dbReference type="NCBI Taxonomy" id="660025"/>
    <lineage>
        <taxon>Eukaryota</taxon>
        <taxon>Fungi</taxon>
        <taxon>Dikarya</taxon>
        <taxon>Ascomycota</taxon>
        <taxon>Pezizomycotina</taxon>
        <taxon>Sordariomycetes</taxon>
        <taxon>Hypocreomycetidae</taxon>
        <taxon>Hypocreales</taxon>
        <taxon>Nectriaceae</taxon>
        <taxon>Fusarium</taxon>
        <taxon>Fusarium oxysporum species complex</taxon>
    </lineage>
</organism>
<evidence type="ECO:0000256" key="1">
    <source>
        <dbReference type="SAM" id="MobiDB-lite"/>
    </source>
</evidence>
<dbReference type="AlphaFoldDB" id="A0A0D2Y1Q9"/>
<dbReference type="Proteomes" id="UP000002489">
    <property type="component" value="Unassembled WGS sequence"/>
</dbReference>
<reference evidence="2" key="2">
    <citation type="submission" date="2025-08" db="UniProtKB">
        <authorList>
            <consortium name="EnsemblFungi"/>
        </authorList>
    </citation>
    <scope>IDENTIFICATION</scope>
    <source>
        <strain evidence="2">4287 / CBS 123668 / FGSC 9935 / NRRL 34936</strain>
    </source>
</reference>
<dbReference type="STRING" id="426428.A0A0D2Y1Q9"/>
<feature type="compositionally biased region" description="Low complexity" evidence="1">
    <location>
        <begin position="99"/>
        <end position="109"/>
    </location>
</feature>
<dbReference type="EnsemblFungi" id="FOXG_10202T0">
    <property type="protein sequence ID" value="FOXG_10202P0"/>
    <property type="gene ID" value="FOXG_10202"/>
</dbReference>
<feature type="compositionally biased region" description="Low complexity" evidence="1">
    <location>
        <begin position="65"/>
        <end position="80"/>
    </location>
</feature>
<reference evidence="3" key="1">
    <citation type="journal article" date="2012" name="Mol. Plant Microbe Interact.">
        <title>A highly conserved effector in Fusarium oxysporum is required for full virulence on Arabidopsis.</title>
        <authorList>
            <person name="Thatcher L.F."/>
            <person name="Gardiner D.M."/>
            <person name="Kazan K."/>
            <person name="Manners J."/>
        </authorList>
    </citation>
    <scope>NUCLEOTIDE SEQUENCE [LARGE SCALE GENOMIC DNA]</scope>
    <source>
        <strain evidence="3">Fo5176</strain>
    </source>
</reference>
<sequence>MLLSKNCKNLSSEPLRQSQIDEFRDSDATDLEYILECYQTGTNCARPAVSLDVTTSHYLNRMNRSEGASEAPSEASPSHSQDSSTAGHALTSRSDDKLSLPTPTRPTTPLQELPLVFAVEVSSTSERVFQQENNAVSYMTSKLEPKELAHQSYILPWDRQAHDPVPAHMIESLQHSVGSNPSTIFENSISRSCLEQSKTWFLMTDGVIEEERANAFTNNIAEAGLHGTPSVIIVFGNRSRPPSRSKLSIGMSVCAPSPHCAVLFHDVWSGELFIVQAKGCFASLLPRGSYFKWFSGTKWTEFPQTSYNRLLGVRVPEPIRLSKDEVALPYCKVFDMKSIYNDSMSDQDKLQLVSNNSALDAMMNKKNWANFEAKVEMERAAFRRVTKGIQEVQSAIGILDSPLPSGPSLAQADTFWYPASGIKTGRDNEKLSASVQQTKLDREDVNNSLFLSGFKGTRKLEKAARSRAYATCPRWEIAQRSISLLQLHAAMVAHSSS</sequence>
<feature type="region of interest" description="Disordered" evidence="1">
    <location>
        <begin position="64"/>
        <end position="109"/>
    </location>
</feature>
<evidence type="ECO:0000313" key="3">
    <source>
        <dbReference type="Proteomes" id="UP000002489"/>
    </source>
</evidence>
<protein>
    <submittedName>
        <fullName evidence="2">Uncharacterized protein</fullName>
    </submittedName>
</protein>
<name>A0A0D2Y1Q9_FUSOF</name>
<evidence type="ECO:0000313" key="2">
    <source>
        <dbReference type="EnsemblFungi" id="FOXG_10202P0"/>
    </source>
</evidence>